<proteinExistence type="predicted"/>
<dbReference type="EnsemblFungi" id="MAPG_01026T0">
    <property type="protein sequence ID" value="MAPG_01026T0"/>
    <property type="gene ID" value="MAPG_01026"/>
</dbReference>
<protein>
    <submittedName>
        <fullName evidence="2 3">Uncharacterized protein</fullName>
    </submittedName>
</protein>
<reference evidence="3" key="4">
    <citation type="journal article" date="2015" name="G3 (Bethesda)">
        <title>Genome sequences of three phytopathogenic species of the Magnaporthaceae family of fungi.</title>
        <authorList>
            <person name="Okagaki L.H."/>
            <person name="Nunes C.C."/>
            <person name="Sailsbery J."/>
            <person name="Clay B."/>
            <person name="Brown D."/>
            <person name="John T."/>
            <person name="Oh Y."/>
            <person name="Young N."/>
            <person name="Fitzgerald M."/>
            <person name="Haas B.J."/>
            <person name="Zeng Q."/>
            <person name="Young S."/>
            <person name="Adiconis X."/>
            <person name="Fan L."/>
            <person name="Levin J.Z."/>
            <person name="Mitchell T.K."/>
            <person name="Okubara P.A."/>
            <person name="Farman M.L."/>
            <person name="Kohn L.M."/>
            <person name="Birren B."/>
            <person name="Ma L.-J."/>
            <person name="Dean R.A."/>
        </authorList>
    </citation>
    <scope>NUCLEOTIDE SEQUENCE</scope>
    <source>
        <strain evidence="3">ATCC 64411 / 73-15</strain>
    </source>
</reference>
<accession>A0A0C4DML6</accession>
<feature type="region of interest" description="Disordered" evidence="1">
    <location>
        <begin position="1"/>
        <end position="23"/>
    </location>
</feature>
<evidence type="ECO:0000313" key="3">
    <source>
        <dbReference type="EnsemblFungi" id="MAPG_01026T0"/>
    </source>
</evidence>
<dbReference type="AlphaFoldDB" id="A0A0C4DML6"/>
<name>A0A0C4DML6_MAGP6</name>
<reference evidence="3" key="5">
    <citation type="submission" date="2015-06" db="UniProtKB">
        <authorList>
            <consortium name="EnsemblFungi"/>
        </authorList>
    </citation>
    <scope>IDENTIFICATION</scope>
    <source>
        <strain evidence="3">ATCC 64411</strain>
    </source>
</reference>
<reference evidence="2" key="3">
    <citation type="submission" date="2011-03" db="EMBL/GenBank/DDBJ databases">
        <title>Annotation of Magnaporthe poae ATCC 64411.</title>
        <authorList>
            <person name="Ma L.-J."/>
            <person name="Dead R."/>
            <person name="Young S.K."/>
            <person name="Zeng Q."/>
            <person name="Gargeya S."/>
            <person name="Fitzgerald M."/>
            <person name="Haas B."/>
            <person name="Abouelleil A."/>
            <person name="Alvarado L."/>
            <person name="Arachchi H.M."/>
            <person name="Berlin A."/>
            <person name="Brown A."/>
            <person name="Chapman S.B."/>
            <person name="Chen Z."/>
            <person name="Dunbar C."/>
            <person name="Freedman E."/>
            <person name="Gearin G."/>
            <person name="Gellesch M."/>
            <person name="Goldberg J."/>
            <person name="Griggs A."/>
            <person name="Gujja S."/>
            <person name="Heiman D."/>
            <person name="Howarth C."/>
            <person name="Larson L."/>
            <person name="Lui A."/>
            <person name="MacDonald P.J.P."/>
            <person name="Mehta T."/>
            <person name="Montmayeur A."/>
            <person name="Murphy C."/>
            <person name="Neiman D."/>
            <person name="Pearson M."/>
            <person name="Priest M."/>
            <person name="Roberts A."/>
            <person name="Saif S."/>
            <person name="Shea T."/>
            <person name="Shenoy N."/>
            <person name="Sisk P."/>
            <person name="Stolte C."/>
            <person name="Sykes S."/>
            <person name="Yandava C."/>
            <person name="Wortman J."/>
            <person name="Nusbaum C."/>
            <person name="Birren B."/>
        </authorList>
    </citation>
    <scope>NUCLEOTIDE SEQUENCE</scope>
    <source>
        <strain evidence="2">ATCC 64411</strain>
    </source>
</reference>
<reference evidence="2" key="1">
    <citation type="submission" date="2010-05" db="EMBL/GenBank/DDBJ databases">
        <title>The Genome Sequence of Magnaporthe poae strain ATCC 64411.</title>
        <authorList>
            <consortium name="The Broad Institute Genome Sequencing Platform"/>
            <consortium name="Broad Institute Genome Sequencing Center for Infectious Disease"/>
            <person name="Ma L.-J."/>
            <person name="Dead R."/>
            <person name="Young S."/>
            <person name="Zeng Q."/>
            <person name="Koehrsen M."/>
            <person name="Alvarado L."/>
            <person name="Berlin A."/>
            <person name="Chapman S.B."/>
            <person name="Chen Z."/>
            <person name="Freedman E."/>
            <person name="Gellesch M."/>
            <person name="Goldberg J."/>
            <person name="Griggs A."/>
            <person name="Gujja S."/>
            <person name="Heilman E.R."/>
            <person name="Heiman D."/>
            <person name="Hepburn T."/>
            <person name="Howarth C."/>
            <person name="Jen D."/>
            <person name="Larson L."/>
            <person name="Mehta T."/>
            <person name="Neiman D."/>
            <person name="Pearson M."/>
            <person name="Roberts A."/>
            <person name="Saif S."/>
            <person name="Shea T."/>
            <person name="Shenoy N."/>
            <person name="Sisk P."/>
            <person name="Stolte C."/>
            <person name="Sykes S."/>
            <person name="Walk T."/>
            <person name="White J."/>
            <person name="Yandava C."/>
            <person name="Haas B."/>
            <person name="Nusbaum C."/>
            <person name="Birren B."/>
        </authorList>
    </citation>
    <scope>NUCLEOTIDE SEQUENCE</scope>
    <source>
        <strain evidence="2">ATCC 64411</strain>
    </source>
</reference>
<dbReference type="Proteomes" id="UP000011715">
    <property type="component" value="Unassembled WGS sequence"/>
</dbReference>
<gene>
    <name evidence="2" type="ORF">MAPG_01026</name>
</gene>
<dbReference type="EMBL" id="ADBL01000241">
    <property type="status" value="NOT_ANNOTATED_CDS"/>
    <property type="molecule type" value="Genomic_DNA"/>
</dbReference>
<feature type="compositionally biased region" description="Basic and acidic residues" evidence="1">
    <location>
        <begin position="1"/>
        <end position="12"/>
    </location>
</feature>
<organism evidence="3 4">
    <name type="scientific">Magnaporthiopsis poae (strain ATCC 64411 / 73-15)</name>
    <name type="common">Kentucky bluegrass fungus</name>
    <name type="synonym">Magnaporthe poae</name>
    <dbReference type="NCBI Taxonomy" id="644358"/>
    <lineage>
        <taxon>Eukaryota</taxon>
        <taxon>Fungi</taxon>
        <taxon>Dikarya</taxon>
        <taxon>Ascomycota</taxon>
        <taxon>Pezizomycotina</taxon>
        <taxon>Sordariomycetes</taxon>
        <taxon>Sordariomycetidae</taxon>
        <taxon>Magnaporthales</taxon>
        <taxon>Magnaporthaceae</taxon>
        <taxon>Magnaporthiopsis</taxon>
    </lineage>
</organism>
<evidence type="ECO:0000313" key="2">
    <source>
        <dbReference type="EMBL" id="KLU81946.1"/>
    </source>
</evidence>
<keyword evidence="4" id="KW-1185">Reference proteome</keyword>
<sequence>MAKAARPDDLSKPAKPRRVRSDVARQVPSAACVFVLTSNLRSMQSSQGGREREKGVKILTARRAVPEWDRKGWWAASRPGRIEV</sequence>
<evidence type="ECO:0000256" key="1">
    <source>
        <dbReference type="SAM" id="MobiDB-lite"/>
    </source>
</evidence>
<reference evidence="4" key="2">
    <citation type="submission" date="2010-05" db="EMBL/GenBank/DDBJ databases">
        <title>The genome sequence of Magnaporthe poae strain ATCC 64411.</title>
        <authorList>
            <person name="Ma L.-J."/>
            <person name="Dead R."/>
            <person name="Young S."/>
            <person name="Zeng Q."/>
            <person name="Koehrsen M."/>
            <person name="Alvarado L."/>
            <person name="Berlin A."/>
            <person name="Chapman S.B."/>
            <person name="Chen Z."/>
            <person name="Freedman E."/>
            <person name="Gellesch M."/>
            <person name="Goldberg J."/>
            <person name="Griggs A."/>
            <person name="Gujja S."/>
            <person name="Heilman E.R."/>
            <person name="Heiman D."/>
            <person name="Hepburn T."/>
            <person name="Howarth C."/>
            <person name="Jen D."/>
            <person name="Larson L."/>
            <person name="Mehta T."/>
            <person name="Neiman D."/>
            <person name="Pearson M."/>
            <person name="Roberts A."/>
            <person name="Saif S."/>
            <person name="Shea T."/>
            <person name="Shenoy N."/>
            <person name="Sisk P."/>
            <person name="Stolte C."/>
            <person name="Sykes S."/>
            <person name="Walk T."/>
            <person name="White J."/>
            <person name="Yandava C."/>
            <person name="Haas B."/>
            <person name="Nusbaum C."/>
            <person name="Birren B."/>
        </authorList>
    </citation>
    <scope>NUCLEOTIDE SEQUENCE [LARGE SCALE GENOMIC DNA]</scope>
    <source>
        <strain evidence="4">ATCC 64411 / 73-15</strain>
    </source>
</reference>
<dbReference type="VEuPathDB" id="FungiDB:MAPG_01026"/>
<evidence type="ECO:0000313" key="4">
    <source>
        <dbReference type="Proteomes" id="UP000011715"/>
    </source>
</evidence>
<dbReference type="EMBL" id="GL876966">
    <property type="protein sequence ID" value="KLU81946.1"/>
    <property type="molecule type" value="Genomic_DNA"/>
</dbReference>